<sequence length="160" mass="17914">MSNPTIPSSEAELKHLEKSLRKESKDEAKQVKHILHDVSHAEKTASKAEKVDPVARASPLLADPNDQAFNKAEKQNEKLGRNEASAADALNKATHEHNRAVNELETSERDVKLKQQQDVKLHAELEKKKTHAEQLMEGQRIHEAAREAKLNEIKEARGAV</sequence>
<accession>A0A8H6W186</accession>
<keyword evidence="1" id="KW-0175">Coiled coil</keyword>
<feature type="compositionally biased region" description="Basic and acidic residues" evidence="2">
    <location>
        <begin position="36"/>
        <end position="53"/>
    </location>
</feature>
<dbReference type="GeneID" id="59346149"/>
<comment type="caution">
    <text evidence="3">The sequence shown here is derived from an EMBL/GenBank/DDBJ whole genome shotgun (WGS) entry which is preliminary data.</text>
</comment>
<dbReference type="Proteomes" id="UP000636479">
    <property type="component" value="Unassembled WGS sequence"/>
</dbReference>
<keyword evidence="4" id="KW-1185">Reference proteome</keyword>
<evidence type="ECO:0000313" key="4">
    <source>
        <dbReference type="Proteomes" id="UP000636479"/>
    </source>
</evidence>
<feature type="region of interest" description="Disordered" evidence="2">
    <location>
        <begin position="36"/>
        <end position="68"/>
    </location>
</feature>
<organism evidence="3 4">
    <name type="scientific">Mycena indigotica</name>
    <dbReference type="NCBI Taxonomy" id="2126181"/>
    <lineage>
        <taxon>Eukaryota</taxon>
        <taxon>Fungi</taxon>
        <taxon>Dikarya</taxon>
        <taxon>Basidiomycota</taxon>
        <taxon>Agaricomycotina</taxon>
        <taxon>Agaricomycetes</taxon>
        <taxon>Agaricomycetidae</taxon>
        <taxon>Agaricales</taxon>
        <taxon>Marasmiineae</taxon>
        <taxon>Mycenaceae</taxon>
        <taxon>Mycena</taxon>
    </lineage>
</organism>
<name>A0A8H6W186_9AGAR</name>
<dbReference type="OrthoDB" id="3364747at2759"/>
<dbReference type="RefSeq" id="XP_037219277.1">
    <property type="nucleotide sequence ID" value="XM_037363633.1"/>
</dbReference>
<evidence type="ECO:0000256" key="2">
    <source>
        <dbReference type="SAM" id="MobiDB-lite"/>
    </source>
</evidence>
<proteinExistence type="predicted"/>
<reference evidence="3" key="1">
    <citation type="submission" date="2020-05" db="EMBL/GenBank/DDBJ databases">
        <title>Mycena genomes resolve the evolution of fungal bioluminescence.</title>
        <authorList>
            <person name="Tsai I.J."/>
        </authorList>
    </citation>
    <scope>NUCLEOTIDE SEQUENCE</scope>
    <source>
        <strain evidence="3">171206Taipei</strain>
    </source>
</reference>
<evidence type="ECO:0000313" key="3">
    <source>
        <dbReference type="EMBL" id="KAF7301277.1"/>
    </source>
</evidence>
<dbReference type="EMBL" id="JACAZF010000006">
    <property type="protein sequence ID" value="KAF7301277.1"/>
    <property type="molecule type" value="Genomic_DNA"/>
</dbReference>
<protein>
    <submittedName>
        <fullName evidence="3">Uncharacterized protein</fullName>
    </submittedName>
</protein>
<gene>
    <name evidence="3" type="ORF">MIND_00692500</name>
</gene>
<dbReference type="AlphaFoldDB" id="A0A8H6W186"/>
<feature type="coiled-coil region" evidence="1">
    <location>
        <begin position="90"/>
        <end position="117"/>
    </location>
</feature>
<evidence type="ECO:0000256" key="1">
    <source>
        <dbReference type="SAM" id="Coils"/>
    </source>
</evidence>